<evidence type="ECO:0008006" key="3">
    <source>
        <dbReference type="Google" id="ProtNLM"/>
    </source>
</evidence>
<organism evidence="1 2">
    <name type="scientific">Pseudomonas phage ZC08</name>
    <dbReference type="NCBI Taxonomy" id="1622116"/>
    <lineage>
        <taxon>Viruses</taxon>
        <taxon>Duplodnaviria</taxon>
        <taxon>Heunggongvirae</taxon>
        <taxon>Uroviricota</taxon>
        <taxon>Caudoviricetes</taxon>
        <taxon>Schitoviridae</taxon>
        <taxon>Zicotriavirus</taxon>
        <taxon>Zicotriavirus ZC08</taxon>
    </lineage>
</organism>
<evidence type="ECO:0000313" key="1">
    <source>
        <dbReference type="EMBL" id="AMD43547.1"/>
    </source>
</evidence>
<evidence type="ECO:0000313" key="2">
    <source>
        <dbReference type="Proteomes" id="UP000225746"/>
    </source>
</evidence>
<name>A0A1L2C9H0_9CAUD</name>
<dbReference type="EMBL" id="KU356691">
    <property type="protein sequence ID" value="AMD43547.1"/>
    <property type="molecule type" value="Genomic_DNA"/>
</dbReference>
<dbReference type="Proteomes" id="UP000225746">
    <property type="component" value="Segment"/>
</dbReference>
<accession>A0A1L2C9H0</accession>
<proteinExistence type="predicted"/>
<protein>
    <recommendedName>
        <fullName evidence="3">PD-(D/E)XK endonuclease-like domain-containing protein</fullName>
    </recommendedName>
</protein>
<keyword evidence="2" id="KW-1185">Reference proteome</keyword>
<dbReference type="Gene3D" id="3.90.320.10">
    <property type="match status" value="1"/>
</dbReference>
<dbReference type="InterPro" id="IPR011604">
    <property type="entry name" value="PDDEXK-like_dom_sf"/>
</dbReference>
<sequence length="323" mass="37276">MKQLTNNHNIPLLLAAWLMSDEYDYIYDPNYISVTTLMKPLQEIVLGPRAKDVAPEELDISDRIASALGSSVHGAVERVWETRDLLEKSLIQLGFDVEDINSIEVNPKLPDPSKEQVYIEQRSFKKIEGFTVGGKFDAVLGGIVHDIKTTSVWTWIKSSRDDDYRLQGSIYRWLNQDKITEDVIRVCFLFTDWQKGMVGTVEGYPETRCAFKDIELMSIQETEKWVRNRLKQIKKLRELPAEEMPPCTDEEVWLEKPTYKYYSNPLKTDGRATKNFDNHLDAIAYLEEKGKGVVLTSPPRAKKCKDYCNAFLVCKQKDNFVFD</sequence>
<gene>
    <name evidence="1" type="ORF">ZC08_009</name>
</gene>
<reference evidence="1 2" key="1">
    <citation type="journal article" date="2017" name="BMC Genomics">
        <title>Three novel Pseudomonas phages isolated from composting provide insights into the evolution and diversity of tailed phages.</title>
        <authorList>
            <person name="Amgarten D."/>
            <person name="Martins L.F."/>
            <person name="Lombardi K.C."/>
            <person name="Antunes L.P."/>
            <person name="de Souza A.P.S."/>
            <person name="Nicastro G.G."/>
            <person name="Kitajima E.W."/>
            <person name="Quaggio R.B."/>
            <person name="Upton C."/>
            <person name="Setubal J.C."/>
            <person name="da Silva A.M."/>
        </authorList>
    </citation>
    <scope>NUCLEOTIDE SEQUENCE [LARGE SCALE GENOMIC DNA]</scope>
</reference>